<feature type="region of interest" description="Disordered" evidence="1">
    <location>
        <begin position="200"/>
        <end position="219"/>
    </location>
</feature>
<protein>
    <submittedName>
        <fullName evidence="2">10160_t:CDS:1</fullName>
    </submittedName>
</protein>
<dbReference type="AlphaFoldDB" id="A0A9N9EYC2"/>
<sequence length="219" mass="26383">DWNNGTRVPCNAFAETTAGNGNADLLQITKYFPITLHKKFSKREYNKEDQGKFPRNRYDSRRWVKNPEKTGYHTDQPKYQNPAYNRFIDRQVKRSITNLPLPKSHIETHKNFRPKYNPSAHKNTFKKFDNKRKFAPYSTNKFDKFKERRDKLSKLECTQCGSTYHTAQNCPVKPMEMDHTEKARYKEYKEYQKFRKEMNSLEQQTKDLTIEDHEEDQYF</sequence>
<name>A0A9N9EYC2_9GLOM</name>
<accession>A0A9N9EYC2</accession>
<evidence type="ECO:0000313" key="3">
    <source>
        <dbReference type="Proteomes" id="UP000789508"/>
    </source>
</evidence>
<proteinExistence type="predicted"/>
<organism evidence="2 3">
    <name type="scientific">Ambispora leptoticha</name>
    <dbReference type="NCBI Taxonomy" id="144679"/>
    <lineage>
        <taxon>Eukaryota</taxon>
        <taxon>Fungi</taxon>
        <taxon>Fungi incertae sedis</taxon>
        <taxon>Mucoromycota</taxon>
        <taxon>Glomeromycotina</taxon>
        <taxon>Glomeromycetes</taxon>
        <taxon>Archaeosporales</taxon>
        <taxon>Ambisporaceae</taxon>
        <taxon>Ambispora</taxon>
    </lineage>
</organism>
<reference evidence="2" key="1">
    <citation type="submission" date="2021-06" db="EMBL/GenBank/DDBJ databases">
        <authorList>
            <person name="Kallberg Y."/>
            <person name="Tangrot J."/>
            <person name="Rosling A."/>
        </authorList>
    </citation>
    <scope>NUCLEOTIDE SEQUENCE</scope>
    <source>
        <strain evidence="2">FL130A</strain>
    </source>
</reference>
<evidence type="ECO:0000313" key="2">
    <source>
        <dbReference type="EMBL" id="CAG8696037.1"/>
    </source>
</evidence>
<keyword evidence="3" id="KW-1185">Reference proteome</keyword>
<comment type="caution">
    <text evidence="2">The sequence shown here is derived from an EMBL/GenBank/DDBJ whole genome shotgun (WGS) entry which is preliminary data.</text>
</comment>
<feature type="compositionally biased region" description="Basic and acidic residues" evidence="1">
    <location>
        <begin position="200"/>
        <end position="211"/>
    </location>
</feature>
<evidence type="ECO:0000256" key="1">
    <source>
        <dbReference type="SAM" id="MobiDB-lite"/>
    </source>
</evidence>
<gene>
    <name evidence="2" type="ORF">ALEPTO_LOCUS11391</name>
</gene>
<dbReference type="Proteomes" id="UP000789508">
    <property type="component" value="Unassembled WGS sequence"/>
</dbReference>
<dbReference type="EMBL" id="CAJVPS010018032">
    <property type="protein sequence ID" value="CAG8696037.1"/>
    <property type="molecule type" value="Genomic_DNA"/>
</dbReference>
<feature type="non-terminal residue" evidence="2">
    <location>
        <position position="219"/>
    </location>
</feature>